<evidence type="ECO:0000313" key="2">
    <source>
        <dbReference type="EMBL" id="GHE93089.1"/>
    </source>
</evidence>
<dbReference type="InterPro" id="IPR002734">
    <property type="entry name" value="RibDG_C"/>
</dbReference>
<dbReference type="SUPFAM" id="SSF53597">
    <property type="entry name" value="Dihydrofolate reductase-like"/>
    <property type="match status" value="1"/>
</dbReference>
<dbReference type="InterPro" id="IPR024072">
    <property type="entry name" value="DHFR-like_dom_sf"/>
</dbReference>
<dbReference type="GO" id="GO:0009231">
    <property type="term" value="P:riboflavin biosynthetic process"/>
    <property type="evidence" value="ECO:0007669"/>
    <property type="project" value="InterPro"/>
</dbReference>
<organism evidence="2 3">
    <name type="scientific">Streptomyces longispororuber</name>
    <dbReference type="NCBI Taxonomy" id="68230"/>
    <lineage>
        <taxon>Bacteria</taxon>
        <taxon>Bacillati</taxon>
        <taxon>Actinomycetota</taxon>
        <taxon>Actinomycetes</taxon>
        <taxon>Kitasatosporales</taxon>
        <taxon>Streptomycetaceae</taxon>
        <taxon>Streptomyces</taxon>
    </lineage>
</organism>
<proteinExistence type="predicted"/>
<dbReference type="EMBL" id="BNBT01000186">
    <property type="protein sequence ID" value="GHE93089.1"/>
    <property type="molecule type" value="Genomic_DNA"/>
</dbReference>
<keyword evidence="3" id="KW-1185">Reference proteome</keyword>
<accession>A0A919A8X7</accession>
<dbReference type="PANTHER" id="PTHR38011:SF2">
    <property type="entry name" value="BIFUNCTIONAL DEAMINASE-REDUCTASE DOMAIN PROTEIN"/>
    <property type="match status" value="1"/>
</dbReference>
<dbReference type="Pfam" id="PF01872">
    <property type="entry name" value="RibD_C"/>
    <property type="match status" value="1"/>
</dbReference>
<dbReference type="RefSeq" id="WP_190140101.1">
    <property type="nucleotide sequence ID" value="NZ_BNBT01000186.1"/>
</dbReference>
<name>A0A919A8X7_9ACTN</name>
<dbReference type="Gene3D" id="3.40.430.10">
    <property type="entry name" value="Dihydrofolate Reductase, subunit A"/>
    <property type="match status" value="1"/>
</dbReference>
<reference evidence="2" key="1">
    <citation type="journal article" date="2014" name="Int. J. Syst. Evol. Microbiol.">
        <title>Complete genome sequence of Corynebacterium casei LMG S-19264T (=DSM 44701T), isolated from a smear-ripened cheese.</title>
        <authorList>
            <consortium name="US DOE Joint Genome Institute (JGI-PGF)"/>
            <person name="Walter F."/>
            <person name="Albersmeier A."/>
            <person name="Kalinowski J."/>
            <person name="Ruckert C."/>
        </authorList>
    </citation>
    <scope>NUCLEOTIDE SEQUENCE</scope>
    <source>
        <strain evidence="2">JCM 4784</strain>
    </source>
</reference>
<reference evidence="2" key="2">
    <citation type="submission" date="2020-09" db="EMBL/GenBank/DDBJ databases">
        <authorList>
            <person name="Sun Q."/>
            <person name="Ohkuma M."/>
        </authorList>
    </citation>
    <scope>NUCLEOTIDE SEQUENCE</scope>
    <source>
        <strain evidence="2">JCM 4784</strain>
    </source>
</reference>
<evidence type="ECO:0000259" key="1">
    <source>
        <dbReference type="Pfam" id="PF01872"/>
    </source>
</evidence>
<gene>
    <name evidence="2" type="ORF">GCM10018785_68860</name>
</gene>
<dbReference type="GO" id="GO:0008703">
    <property type="term" value="F:5-amino-6-(5-phosphoribosylamino)uracil reductase activity"/>
    <property type="evidence" value="ECO:0007669"/>
    <property type="project" value="InterPro"/>
</dbReference>
<dbReference type="Proteomes" id="UP000608024">
    <property type="component" value="Unassembled WGS sequence"/>
</dbReference>
<evidence type="ECO:0000313" key="3">
    <source>
        <dbReference type="Proteomes" id="UP000608024"/>
    </source>
</evidence>
<sequence>MKITLTQFQTLDGVVQAPGGPEEDTSDGFAHGGWSVPYADDDFGRFVAEVFGRVDAFLLGRRTYEIFAGYWPRMTDPADPVASRLNALPKYVASRTLTTADWEGTRVIGRDDLVADVTALKARPGRELQVHGSAGLARGLLAHDLVDTVHLLTFPVALGSGKRLFAGGGLPTAFRLTGTRTTSEGVVIASYDREGRPVYGSY</sequence>
<feature type="domain" description="Bacterial bifunctional deaminase-reductase C-terminal" evidence="1">
    <location>
        <begin position="2"/>
        <end position="187"/>
    </location>
</feature>
<dbReference type="AlphaFoldDB" id="A0A919A8X7"/>
<dbReference type="PANTHER" id="PTHR38011">
    <property type="entry name" value="DIHYDROFOLATE REDUCTASE FAMILY PROTEIN (AFU_ORTHOLOGUE AFUA_8G06820)"/>
    <property type="match status" value="1"/>
</dbReference>
<comment type="caution">
    <text evidence="2">The sequence shown here is derived from an EMBL/GenBank/DDBJ whole genome shotgun (WGS) entry which is preliminary data.</text>
</comment>
<dbReference type="InterPro" id="IPR050765">
    <property type="entry name" value="Riboflavin_Biosynth_HTPR"/>
</dbReference>
<protein>
    <submittedName>
        <fullName evidence="2">Deaminase reductase</fullName>
    </submittedName>
</protein>